<dbReference type="eggNOG" id="ENOG502Z8PR">
    <property type="taxonomic scope" value="Bacteria"/>
</dbReference>
<dbReference type="PATRIC" id="fig|1300345.3.peg.431"/>
<protein>
    <submittedName>
        <fullName evidence="2">Peptide-N(4)-(N-acetyl-beta-glucosaminyl)asparagine amidase</fullName>
    </submittedName>
</protein>
<dbReference type="RefSeq" id="WP_036165064.1">
    <property type="nucleotide sequence ID" value="NZ_JRKJ01000002.1"/>
</dbReference>
<keyword evidence="3" id="KW-1185">Reference proteome</keyword>
<name>A0A0A2X5R1_9GAMM</name>
<proteinExistence type="predicted"/>
<evidence type="ECO:0000259" key="1">
    <source>
        <dbReference type="Pfam" id="PF12222"/>
    </source>
</evidence>
<evidence type="ECO:0000313" key="3">
    <source>
        <dbReference type="Proteomes" id="UP000030518"/>
    </source>
</evidence>
<sequence>MNGKHLLRTLLGSTLLVALASWGFVATRADDIRIAPASNASRPNLAAAVPVAALLTPAEAGADPFQVEPRVPRAAGSPCVVTLFRERPIPALSVYDPNFNYTPPAACPGPWSKVKLIMQMSGPRQNGLPTSGIGLSFVDVPWSEGEGNLYTFFVGAPQIHNGIPTWVMERDVTEYASILRTPKMGFFAGTYDNDNFDSFDDFLQDSATVQLVFYQGTPSTPAQRIADLVVPVMRHDGNVHVPFTQIIRTFPRNIERAYLDVIAHVEGGGSRAGQERYWWACAPDAVITRFPYLLNGYAIGDARALTASLLQGCGGGNYREVEIRIDGRLAGLAPVYPWLGSAINNNFRNTIDIPAPGVQALNRMPHRVDLTPFAGLLNNGVEHVIEARIVGAGSGILGGNLLLYLDRGRAIVPGAVTRNTLVESTPTVTDTLSQTTDMVGSNVNHHLTGQVVTRSVRSFRIDGYVDTSRGRITSSVIQRNYFLDTNIYDVTSFEDIGPFDDYDADFGQKVRLTSSVDSTSRRLLGSTLLSEDKLYSSYPFVLDYRHAGGNRSDGEFAGAGTDVFSVLVHQGRVLRTSQFRRGTARYTTSLSDLFDATRDYRYAPLDPLEGNSNWASSRDYLFTDNRGGCYSAGLTTMNAELQTRTRGDACGGTNTLRWWSHPDGSPDSMNWAPAP</sequence>
<gene>
    <name evidence="2" type="ORF">LF41_1111</name>
</gene>
<dbReference type="Pfam" id="PF12222">
    <property type="entry name" value="PNGaseA"/>
    <property type="match status" value="1"/>
</dbReference>
<dbReference type="OrthoDB" id="3275185at2"/>
<feature type="domain" description="Peptide N-acetyl-beta-D-glucosaminyl asparaginase amidase A N-terminal" evidence="1">
    <location>
        <begin position="165"/>
        <end position="392"/>
    </location>
</feature>
<dbReference type="InterPro" id="IPR056948">
    <property type="entry name" value="PNGaseA_N"/>
</dbReference>
<accession>A0A0A2X5R1</accession>
<comment type="caution">
    <text evidence="2">The sequence shown here is derived from an EMBL/GenBank/DDBJ whole genome shotgun (WGS) entry which is preliminary data.</text>
</comment>
<dbReference type="EMBL" id="JRKJ01000002">
    <property type="protein sequence ID" value="KGQ20574.1"/>
    <property type="molecule type" value="Genomic_DNA"/>
</dbReference>
<dbReference type="InterPro" id="IPR021102">
    <property type="entry name" value="PNGase_A"/>
</dbReference>
<evidence type="ECO:0000313" key="2">
    <source>
        <dbReference type="EMBL" id="KGQ20574.1"/>
    </source>
</evidence>
<dbReference type="AlphaFoldDB" id="A0A0A2X5R1"/>
<dbReference type="Proteomes" id="UP000030518">
    <property type="component" value="Unassembled WGS sequence"/>
</dbReference>
<dbReference type="PANTHER" id="PTHR31104">
    <property type="entry name" value="PEPTIDE-N4-(N-ACETYL-BETA-GLUCOSAMINYL)ASPARAGINE AMIDASE A PROTEIN"/>
    <property type="match status" value="1"/>
</dbReference>
<reference evidence="2 3" key="1">
    <citation type="submission" date="2014-09" db="EMBL/GenBank/DDBJ databases">
        <title>Genome sequences of Lysobacter dokdonensis DS-58.</title>
        <authorList>
            <person name="Kim J.F."/>
            <person name="Kwak M.-J."/>
        </authorList>
    </citation>
    <scope>NUCLEOTIDE SEQUENCE [LARGE SCALE GENOMIC DNA]</scope>
    <source>
        <strain evidence="2 3">DS-58</strain>
    </source>
</reference>
<organism evidence="2 3">
    <name type="scientific">Lysobacter dokdonensis DS-58</name>
    <dbReference type="NCBI Taxonomy" id="1300345"/>
    <lineage>
        <taxon>Bacteria</taxon>
        <taxon>Pseudomonadati</taxon>
        <taxon>Pseudomonadota</taxon>
        <taxon>Gammaproteobacteria</taxon>
        <taxon>Lysobacterales</taxon>
        <taxon>Lysobacteraceae</taxon>
        <taxon>Noviluteimonas</taxon>
    </lineage>
</organism>
<dbReference type="STRING" id="1300345.LF41_1111"/>